<protein>
    <submittedName>
        <fullName evidence="2">Uncharacterized protein</fullName>
    </submittedName>
</protein>
<feature type="compositionally biased region" description="Basic and acidic residues" evidence="1">
    <location>
        <begin position="1"/>
        <end position="14"/>
    </location>
</feature>
<dbReference type="AlphaFoldDB" id="A0A5C3N2K8"/>
<evidence type="ECO:0000313" key="2">
    <source>
        <dbReference type="EMBL" id="TFK51630.1"/>
    </source>
</evidence>
<evidence type="ECO:0000313" key="3">
    <source>
        <dbReference type="Proteomes" id="UP000305948"/>
    </source>
</evidence>
<name>A0A5C3N2K8_9AGAM</name>
<dbReference type="Proteomes" id="UP000305948">
    <property type="component" value="Unassembled WGS sequence"/>
</dbReference>
<accession>A0A5C3N2K8</accession>
<proteinExistence type="predicted"/>
<feature type="compositionally biased region" description="Low complexity" evidence="1">
    <location>
        <begin position="275"/>
        <end position="284"/>
    </location>
</feature>
<feature type="region of interest" description="Disordered" evidence="1">
    <location>
        <begin position="1"/>
        <end position="98"/>
    </location>
</feature>
<organism evidence="2 3">
    <name type="scientific">Heliocybe sulcata</name>
    <dbReference type="NCBI Taxonomy" id="5364"/>
    <lineage>
        <taxon>Eukaryota</taxon>
        <taxon>Fungi</taxon>
        <taxon>Dikarya</taxon>
        <taxon>Basidiomycota</taxon>
        <taxon>Agaricomycotina</taxon>
        <taxon>Agaricomycetes</taxon>
        <taxon>Gloeophyllales</taxon>
        <taxon>Gloeophyllaceae</taxon>
        <taxon>Heliocybe</taxon>
    </lineage>
</organism>
<reference evidence="2 3" key="1">
    <citation type="journal article" date="2019" name="Nat. Ecol. Evol.">
        <title>Megaphylogeny resolves global patterns of mushroom evolution.</title>
        <authorList>
            <person name="Varga T."/>
            <person name="Krizsan K."/>
            <person name="Foldi C."/>
            <person name="Dima B."/>
            <person name="Sanchez-Garcia M."/>
            <person name="Sanchez-Ramirez S."/>
            <person name="Szollosi G.J."/>
            <person name="Szarkandi J.G."/>
            <person name="Papp V."/>
            <person name="Albert L."/>
            <person name="Andreopoulos W."/>
            <person name="Angelini C."/>
            <person name="Antonin V."/>
            <person name="Barry K.W."/>
            <person name="Bougher N.L."/>
            <person name="Buchanan P."/>
            <person name="Buyck B."/>
            <person name="Bense V."/>
            <person name="Catcheside P."/>
            <person name="Chovatia M."/>
            <person name="Cooper J."/>
            <person name="Damon W."/>
            <person name="Desjardin D."/>
            <person name="Finy P."/>
            <person name="Geml J."/>
            <person name="Haridas S."/>
            <person name="Hughes K."/>
            <person name="Justo A."/>
            <person name="Karasinski D."/>
            <person name="Kautmanova I."/>
            <person name="Kiss B."/>
            <person name="Kocsube S."/>
            <person name="Kotiranta H."/>
            <person name="LaButti K.M."/>
            <person name="Lechner B.E."/>
            <person name="Liimatainen K."/>
            <person name="Lipzen A."/>
            <person name="Lukacs Z."/>
            <person name="Mihaltcheva S."/>
            <person name="Morgado L.N."/>
            <person name="Niskanen T."/>
            <person name="Noordeloos M.E."/>
            <person name="Ohm R.A."/>
            <person name="Ortiz-Santana B."/>
            <person name="Ovrebo C."/>
            <person name="Racz N."/>
            <person name="Riley R."/>
            <person name="Savchenko A."/>
            <person name="Shiryaev A."/>
            <person name="Soop K."/>
            <person name="Spirin V."/>
            <person name="Szebenyi C."/>
            <person name="Tomsovsky M."/>
            <person name="Tulloss R.E."/>
            <person name="Uehling J."/>
            <person name="Grigoriev I.V."/>
            <person name="Vagvolgyi C."/>
            <person name="Papp T."/>
            <person name="Martin F.M."/>
            <person name="Miettinen O."/>
            <person name="Hibbett D.S."/>
            <person name="Nagy L.G."/>
        </authorList>
    </citation>
    <scope>NUCLEOTIDE SEQUENCE [LARGE SCALE GENOMIC DNA]</scope>
    <source>
        <strain evidence="2 3">OMC1185</strain>
    </source>
</reference>
<evidence type="ECO:0000256" key="1">
    <source>
        <dbReference type="SAM" id="MobiDB-lite"/>
    </source>
</evidence>
<keyword evidence="3" id="KW-1185">Reference proteome</keyword>
<dbReference type="EMBL" id="ML213510">
    <property type="protein sequence ID" value="TFK51630.1"/>
    <property type="molecule type" value="Genomic_DNA"/>
</dbReference>
<feature type="region of interest" description="Disordered" evidence="1">
    <location>
        <begin position="191"/>
        <end position="216"/>
    </location>
</feature>
<feature type="compositionally biased region" description="Pro residues" evidence="1">
    <location>
        <begin position="40"/>
        <end position="49"/>
    </location>
</feature>
<gene>
    <name evidence="2" type="ORF">OE88DRAFT_1644326</name>
</gene>
<feature type="region of interest" description="Disordered" evidence="1">
    <location>
        <begin position="248"/>
        <end position="284"/>
    </location>
</feature>
<sequence>MPSEPSKKQIREATVKANTRFRRRTRNSGAAEDPDLLPAPASPAPPAPPGETEGQPAQANCKHTHHPHPTSSPNSYPAPTLEPHSARGKHTAPLMPRPSTYAKAAVTAPPPHTTPGTAASIHAPRLAPPAVDHPSLPFPRSGVGFITAWEALDDNAMSDDPSPSSLPLSPYGPLAEETGMIVDPAHEVQLRTPTPPLEDHSSTPSHIGDSPDAGALTCQVSTRGVQEPGAKTGARRANLARIIKEHMQEPLLSPLPSAPSRNALPSAADHRSLSRLRISMSRGP</sequence>
<feature type="compositionally biased region" description="Low complexity" evidence="1">
    <location>
        <begin position="250"/>
        <end position="267"/>
    </location>
</feature>